<sequence length="280" mass="32664">MLVSEVETSAVDLANLQTLKRARTIEKRIQKAQEKHSALELCKETCYIKCRGSFHRTPRHYRKYNAPNTFYLDYFLSVNIMHQDLHKKFSFVKASVEIYRMVLLSISLKKPTTDMCDICLSHYNKALNGDIQDIETLIHLDLKETRLKFLTKGHTQMAANGLHGHIKRKISAVRQIFDFESICTVIKESRSKPIKVLSVQIENFRVGKNEKKLVKLKFKITDTVEVKFDRGCFSLFYKRDFGEESHSKCDFLKKKTNKNGPLPEYRKANRGITEAKRRKL</sequence>
<name>A0AA88L7U6_ARTSF</name>
<organism evidence="1 2">
    <name type="scientific">Artemia franciscana</name>
    <name type="common">Brine shrimp</name>
    <name type="synonym">Artemia sanfranciscana</name>
    <dbReference type="NCBI Taxonomy" id="6661"/>
    <lineage>
        <taxon>Eukaryota</taxon>
        <taxon>Metazoa</taxon>
        <taxon>Ecdysozoa</taxon>
        <taxon>Arthropoda</taxon>
        <taxon>Crustacea</taxon>
        <taxon>Branchiopoda</taxon>
        <taxon>Anostraca</taxon>
        <taxon>Artemiidae</taxon>
        <taxon>Artemia</taxon>
    </lineage>
</organism>
<dbReference type="AlphaFoldDB" id="A0AA88L7U6"/>
<gene>
    <name evidence="1" type="ORF">QYM36_010684</name>
</gene>
<evidence type="ECO:0000313" key="1">
    <source>
        <dbReference type="EMBL" id="KAK2716189.1"/>
    </source>
</evidence>
<keyword evidence="2" id="KW-1185">Reference proteome</keyword>
<protein>
    <submittedName>
        <fullName evidence="1">Uncharacterized protein</fullName>
    </submittedName>
</protein>
<reference evidence="1" key="1">
    <citation type="submission" date="2023-07" db="EMBL/GenBank/DDBJ databases">
        <title>Chromosome-level genome assembly of Artemia franciscana.</title>
        <authorList>
            <person name="Jo E."/>
        </authorList>
    </citation>
    <scope>NUCLEOTIDE SEQUENCE</scope>
    <source>
        <tissue evidence="1">Whole body</tissue>
    </source>
</reference>
<comment type="caution">
    <text evidence="1">The sequence shown here is derived from an EMBL/GenBank/DDBJ whole genome shotgun (WGS) entry which is preliminary data.</text>
</comment>
<dbReference type="Proteomes" id="UP001187531">
    <property type="component" value="Unassembled WGS sequence"/>
</dbReference>
<evidence type="ECO:0000313" key="2">
    <source>
        <dbReference type="Proteomes" id="UP001187531"/>
    </source>
</evidence>
<proteinExistence type="predicted"/>
<accession>A0AA88L7U6</accession>
<dbReference type="EMBL" id="JAVRJZ010000012">
    <property type="protein sequence ID" value="KAK2716189.1"/>
    <property type="molecule type" value="Genomic_DNA"/>
</dbReference>